<reference evidence="2" key="1">
    <citation type="journal article" date="2023" name="Plant J.">
        <title>The genome of the king protea, Protea cynaroides.</title>
        <authorList>
            <person name="Chang J."/>
            <person name="Duong T.A."/>
            <person name="Schoeman C."/>
            <person name="Ma X."/>
            <person name="Roodt D."/>
            <person name="Barker N."/>
            <person name="Li Z."/>
            <person name="Van de Peer Y."/>
            <person name="Mizrachi E."/>
        </authorList>
    </citation>
    <scope>NUCLEOTIDE SEQUENCE</scope>
    <source>
        <tissue evidence="2">Young leaves</tissue>
    </source>
</reference>
<sequence>MRVLFGKFRCPSFICFCKPPPHLLSPSPLKLENTPNVPGPLSSVPNAVDQFSGETIEVKNESFNGNQVENFPKSSLKKPSSEPGVQKEVEKAKVQWMDFLGKELVEIKEFEPSETGDSDDERDGSQGCVCVIQ</sequence>
<keyword evidence="3" id="KW-1185">Reference proteome</keyword>
<dbReference type="OrthoDB" id="1921202at2759"/>
<accession>A0A9Q0QSM1</accession>
<proteinExistence type="predicted"/>
<feature type="compositionally biased region" description="Acidic residues" evidence="1">
    <location>
        <begin position="112"/>
        <end position="122"/>
    </location>
</feature>
<feature type="region of interest" description="Disordered" evidence="1">
    <location>
        <begin position="62"/>
        <end position="88"/>
    </location>
</feature>
<evidence type="ECO:0000313" key="2">
    <source>
        <dbReference type="EMBL" id="KAJ4970540.1"/>
    </source>
</evidence>
<dbReference type="PANTHER" id="PTHR33401:SF19">
    <property type="entry name" value="(RAPE) HYPOTHETICAL PROTEIN"/>
    <property type="match status" value="1"/>
</dbReference>
<organism evidence="2 3">
    <name type="scientific">Protea cynaroides</name>
    <dbReference type="NCBI Taxonomy" id="273540"/>
    <lineage>
        <taxon>Eukaryota</taxon>
        <taxon>Viridiplantae</taxon>
        <taxon>Streptophyta</taxon>
        <taxon>Embryophyta</taxon>
        <taxon>Tracheophyta</taxon>
        <taxon>Spermatophyta</taxon>
        <taxon>Magnoliopsida</taxon>
        <taxon>Proteales</taxon>
        <taxon>Proteaceae</taxon>
        <taxon>Protea</taxon>
    </lineage>
</organism>
<gene>
    <name evidence="2" type="ORF">NE237_003639</name>
</gene>
<protein>
    <submittedName>
        <fullName evidence="2">Uncharacterized protein</fullName>
    </submittedName>
</protein>
<dbReference type="PANTHER" id="PTHR33401">
    <property type="entry name" value="LIGHT-HARVESTING COMPLEX-LIKE PROTEIN OHP2, CHLOROPLASTIC"/>
    <property type="match status" value="1"/>
</dbReference>
<evidence type="ECO:0000313" key="3">
    <source>
        <dbReference type="Proteomes" id="UP001141806"/>
    </source>
</evidence>
<evidence type="ECO:0000256" key="1">
    <source>
        <dbReference type="SAM" id="MobiDB-lite"/>
    </source>
</evidence>
<dbReference type="AlphaFoldDB" id="A0A9Q0QSM1"/>
<comment type="caution">
    <text evidence="2">The sequence shown here is derived from an EMBL/GenBank/DDBJ whole genome shotgun (WGS) entry which is preliminary data.</text>
</comment>
<dbReference type="Proteomes" id="UP001141806">
    <property type="component" value="Unassembled WGS sequence"/>
</dbReference>
<dbReference type="EMBL" id="JAMYWD010000005">
    <property type="protein sequence ID" value="KAJ4970540.1"/>
    <property type="molecule type" value="Genomic_DNA"/>
</dbReference>
<name>A0A9Q0QSM1_9MAGN</name>
<feature type="compositionally biased region" description="Low complexity" evidence="1">
    <location>
        <begin position="72"/>
        <end position="83"/>
    </location>
</feature>
<feature type="region of interest" description="Disordered" evidence="1">
    <location>
        <begin position="110"/>
        <end position="133"/>
    </location>
</feature>